<proteinExistence type="inferred from homology"/>
<dbReference type="GO" id="GO:0016616">
    <property type="term" value="F:oxidoreductase activity, acting on the CH-OH group of donors, NAD or NADP as acceptor"/>
    <property type="evidence" value="ECO:0007669"/>
    <property type="project" value="TreeGrafter"/>
</dbReference>
<dbReference type="OrthoDB" id="9803333at2"/>
<comment type="caution">
    <text evidence="3">The sequence shown here is derived from an EMBL/GenBank/DDBJ whole genome shotgun (WGS) entry which is preliminary data.</text>
</comment>
<protein>
    <submittedName>
        <fullName evidence="3">Sorbitol dehydrogenase</fullName>
    </submittedName>
</protein>
<gene>
    <name evidence="3" type="ORF">OPHB3_1490</name>
</gene>
<evidence type="ECO:0000313" key="3">
    <source>
        <dbReference type="EMBL" id="GAQ17565.1"/>
    </source>
</evidence>
<dbReference type="NCBIfam" id="NF005559">
    <property type="entry name" value="PRK07231.1"/>
    <property type="match status" value="1"/>
</dbReference>
<evidence type="ECO:0000313" key="4">
    <source>
        <dbReference type="Proteomes" id="UP000052946"/>
    </source>
</evidence>
<dbReference type="FunFam" id="3.40.50.720:FF:000084">
    <property type="entry name" value="Short-chain dehydrogenase reductase"/>
    <property type="match status" value="1"/>
</dbReference>
<evidence type="ECO:0000256" key="2">
    <source>
        <dbReference type="ARBA" id="ARBA00023002"/>
    </source>
</evidence>
<evidence type="ECO:0000256" key="1">
    <source>
        <dbReference type="ARBA" id="ARBA00006484"/>
    </source>
</evidence>
<keyword evidence="2" id="KW-0560">Oxidoreductase</keyword>
<accession>A0A0U9HZ18</accession>
<dbReference type="RefSeq" id="WP_058949872.1">
    <property type="nucleotide sequence ID" value="NZ_BBXV01000016.1"/>
</dbReference>
<dbReference type="PRINTS" id="PR00080">
    <property type="entry name" value="SDRFAMILY"/>
</dbReference>
<reference evidence="3 4" key="2">
    <citation type="journal article" date="2016" name="Genome Announc.">
        <title>Draft Genome Sequence of Oceanobacillus picturae Heshi-B3, Isolated from Fermented Rice Bran in a Traditional Japanese Seafood Dish.</title>
        <authorList>
            <person name="Akuzawa S."/>
            <person name="Nagaoka J."/>
            <person name="Kanekatsu M."/>
            <person name="Kanesaki Y."/>
            <person name="Suzuki T."/>
        </authorList>
    </citation>
    <scope>NUCLEOTIDE SEQUENCE [LARGE SCALE GENOMIC DNA]</scope>
    <source>
        <strain evidence="3 4">Heshi-B3</strain>
    </source>
</reference>
<dbReference type="PANTHER" id="PTHR42760">
    <property type="entry name" value="SHORT-CHAIN DEHYDROGENASES/REDUCTASES FAMILY MEMBER"/>
    <property type="match status" value="1"/>
</dbReference>
<dbReference type="EMBL" id="BBXV01000016">
    <property type="protein sequence ID" value="GAQ17565.1"/>
    <property type="molecule type" value="Genomic_DNA"/>
</dbReference>
<dbReference type="InterPro" id="IPR002347">
    <property type="entry name" value="SDR_fam"/>
</dbReference>
<dbReference type="Pfam" id="PF13561">
    <property type="entry name" value="adh_short_C2"/>
    <property type="match status" value="1"/>
</dbReference>
<name>A0A0U9HZ18_9BACI</name>
<dbReference type="Proteomes" id="UP000052946">
    <property type="component" value="Unassembled WGS sequence"/>
</dbReference>
<sequence>MYSMDLTDKVAIVTGGAHGIGKAIVEAFLDCGAKVAVIDMAETHDETTANTLHVQADVSNPEQVTAVVDSVIDHFGRVDILVNNAGISTMDYFVDIKEQDWDKTIDVNAKGVYLCMQAVAKQLQHQGQGGKIINIASQAGKNGYQLMGSYVASKHAVLGMTKVAALELAKDNINVNAVCPGIVETTMKQSERVIGGNLRGLQAEDIQQEDNSQVPLGRTAVPADIANVVVFLASTYSDYMTGQGINVTGGMTMN</sequence>
<dbReference type="PROSITE" id="PS00061">
    <property type="entry name" value="ADH_SHORT"/>
    <property type="match status" value="1"/>
</dbReference>
<dbReference type="AlphaFoldDB" id="A0A0U9HZ18"/>
<dbReference type="Gene3D" id="3.40.50.720">
    <property type="entry name" value="NAD(P)-binding Rossmann-like Domain"/>
    <property type="match status" value="1"/>
</dbReference>
<dbReference type="SUPFAM" id="SSF51735">
    <property type="entry name" value="NAD(P)-binding Rossmann-fold domains"/>
    <property type="match status" value="1"/>
</dbReference>
<dbReference type="InterPro" id="IPR020904">
    <property type="entry name" value="Sc_DH/Rdtase_CS"/>
</dbReference>
<dbReference type="PRINTS" id="PR00081">
    <property type="entry name" value="GDHRDH"/>
</dbReference>
<reference evidence="4" key="1">
    <citation type="submission" date="2015-07" db="EMBL/GenBank/DDBJ databases">
        <title>Draft Genome Sequence of Oceanobacillus picturae Heshi-B3 that Was Isolated from Fermented Rice Bran with Aging Salted Mackerel, Which Was Named Heshiko as Traditional Fermented Seafood in Japan.</title>
        <authorList>
            <person name="Akuzawa S."/>
            <person name="Nakagawa J."/>
            <person name="Kanekatsu T."/>
            <person name="Kanesaki Y."/>
            <person name="Suzuki T."/>
        </authorList>
    </citation>
    <scope>NUCLEOTIDE SEQUENCE [LARGE SCALE GENOMIC DNA]</scope>
    <source>
        <strain evidence="4">Heshi-B3</strain>
    </source>
</reference>
<dbReference type="GO" id="GO:0008206">
    <property type="term" value="P:bile acid metabolic process"/>
    <property type="evidence" value="ECO:0007669"/>
    <property type="project" value="UniProtKB-ARBA"/>
</dbReference>
<dbReference type="CDD" id="cd05233">
    <property type="entry name" value="SDR_c"/>
    <property type="match status" value="1"/>
</dbReference>
<comment type="similarity">
    <text evidence="1">Belongs to the short-chain dehydrogenases/reductases (SDR) family.</text>
</comment>
<organism evidence="3 4">
    <name type="scientific">Oceanobacillus picturae</name>
    <dbReference type="NCBI Taxonomy" id="171693"/>
    <lineage>
        <taxon>Bacteria</taxon>
        <taxon>Bacillati</taxon>
        <taxon>Bacillota</taxon>
        <taxon>Bacilli</taxon>
        <taxon>Bacillales</taxon>
        <taxon>Bacillaceae</taxon>
        <taxon>Oceanobacillus</taxon>
    </lineage>
</organism>
<dbReference type="InterPro" id="IPR036291">
    <property type="entry name" value="NAD(P)-bd_dom_sf"/>
</dbReference>